<evidence type="ECO:0000313" key="2">
    <source>
        <dbReference type="Proteomes" id="UP000247973"/>
    </source>
</evidence>
<dbReference type="RefSeq" id="WP_110310804.1">
    <property type="nucleotide sequence ID" value="NZ_QICL01000012.1"/>
</dbReference>
<dbReference type="InterPro" id="IPR024787">
    <property type="entry name" value="EcsC"/>
</dbReference>
<gene>
    <name evidence="1" type="ORF">CLV62_11289</name>
</gene>
<accession>A0A2V3PVM0</accession>
<dbReference type="Pfam" id="PF12787">
    <property type="entry name" value="EcsC"/>
    <property type="match status" value="1"/>
</dbReference>
<reference evidence="1 2" key="1">
    <citation type="submission" date="2018-03" db="EMBL/GenBank/DDBJ databases">
        <title>Genomic Encyclopedia of Archaeal and Bacterial Type Strains, Phase II (KMG-II): from individual species to whole genera.</title>
        <authorList>
            <person name="Goeker M."/>
        </authorList>
    </citation>
    <scope>NUCLEOTIDE SEQUENCE [LARGE SCALE GENOMIC DNA]</scope>
    <source>
        <strain evidence="1 2">DSM 100214</strain>
    </source>
</reference>
<protein>
    <submittedName>
        <fullName evidence="1">EcsC family protein</fullName>
    </submittedName>
</protein>
<name>A0A2V3PVM0_9BACT</name>
<proteinExistence type="predicted"/>
<dbReference type="EMBL" id="QICL01000012">
    <property type="protein sequence ID" value="PXV63840.1"/>
    <property type="molecule type" value="Genomic_DNA"/>
</dbReference>
<dbReference type="Proteomes" id="UP000247973">
    <property type="component" value="Unassembled WGS sequence"/>
</dbReference>
<dbReference type="OrthoDB" id="1425703at2"/>
<comment type="caution">
    <text evidence="1">The sequence shown here is derived from an EMBL/GenBank/DDBJ whole genome shotgun (WGS) entry which is preliminary data.</text>
</comment>
<evidence type="ECO:0000313" key="1">
    <source>
        <dbReference type="EMBL" id="PXV63840.1"/>
    </source>
</evidence>
<dbReference type="AlphaFoldDB" id="A0A2V3PVM0"/>
<keyword evidence="2" id="KW-1185">Reference proteome</keyword>
<sequence>MSKIITTAKSGIVSKVLEWTYARAINGFGGVDSAYQLGNDYLKSKGSIDQQVDQLIKWQVTKAASSGFFAGLGGWAIMPFALPANIASVMYIQVRMISAIAYMGGHDIQSDQVKSVIYVCMLGNGTKEIFKEMGIKAGEKFVRNFIEQSSKKMLLSVNEKVSVNIASKLGSKGLSGLGKAVPLVGGLIGGGFDAASTQIIGKVAKKIFIDDDKSFSILEREETGIPSLL</sequence>
<organism evidence="1 2">
    <name type="scientific">Dysgonomonas alginatilytica</name>
    <dbReference type="NCBI Taxonomy" id="1605892"/>
    <lineage>
        <taxon>Bacteria</taxon>
        <taxon>Pseudomonadati</taxon>
        <taxon>Bacteroidota</taxon>
        <taxon>Bacteroidia</taxon>
        <taxon>Bacteroidales</taxon>
        <taxon>Dysgonomonadaceae</taxon>
        <taxon>Dysgonomonas</taxon>
    </lineage>
</organism>